<dbReference type="EMBL" id="NRDI02000079">
    <property type="protein sequence ID" value="KAI1506984.1"/>
    <property type="molecule type" value="Genomic_DNA"/>
</dbReference>
<dbReference type="Gene3D" id="2.40.70.10">
    <property type="entry name" value="Acid Proteases"/>
    <property type="match status" value="1"/>
</dbReference>
<dbReference type="PANTHER" id="PTHR46481:SF10">
    <property type="entry name" value="ZINC FINGER BED DOMAIN-CONTAINING PROTEIN 39"/>
    <property type="match status" value="1"/>
</dbReference>
<dbReference type="AlphaFoldDB" id="A0A922SR83"/>
<dbReference type="InterPro" id="IPR008906">
    <property type="entry name" value="HATC_C_dom"/>
</dbReference>
<evidence type="ECO:0000256" key="3">
    <source>
        <dbReference type="ARBA" id="ARBA00022771"/>
    </source>
</evidence>
<evidence type="ECO:0000259" key="7">
    <source>
        <dbReference type="Pfam" id="PF05699"/>
    </source>
</evidence>
<feature type="domain" description="HAT C-terminal dimerisation" evidence="7">
    <location>
        <begin position="503"/>
        <end position="573"/>
    </location>
</feature>
<dbReference type="SUPFAM" id="SSF53098">
    <property type="entry name" value="Ribonuclease H-like"/>
    <property type="match status" value="1"/>
</dbReference>
<dbReference type="InterPro" id="IPR012337">
    <property type="entry name" value="RNaseH-like_sf"/>
</dbReference>
<dbReference type="Pfam" id="PF13650">
    <property type="entry name" value="Asp_protease_2"/>
    <property type="match status" value="1"/>
</dbReference>
<gene>
    <name evidence="8" type="ORF">Ptr86124_014083</name>
</gene>
<keyword evidence="2" id="KW-0479">Metal-binding</keyword>
<dbReference type="PANTHER" id="PTHR46481">
    <property type="entry name" value="ZINC FINGER BED DOMAIN-CONTAINING PROTEIN 4"/>
    <property type="match status" value="1"/>
</dbReference>
<proteinExistence type="predicted"/>
<evidence type="ECO:0000313" key="9">
    <source>
        <dbReference type="Proteomes" id="UP000249757"/>
    </source>
</evidence>
<reference evidence="9" key="1">
    <citation type="journal article" date="2022" name="Microb. Genom.">
        <title>A global pangenome for the wheat fungal pathogen Pyrenophora tritici-repentis and prediction of effector protein structural homology.</title>
        <authorList>
            <person name="Moolhuijzen P.M."/>
            <person name="See P.T."/>
            <person name="Shi G."/>
            <person name="Powell H.R."/>
            <person name="Cockram J."/>
            <person name="Jorgensen L.N."/>
            <person name="Benslimane H."/>
            <person name="Strelkov S.E."/>
            <person name="Turner J."/>
            <person name="Liu Z."/>
            <person name="Moffat C.S."/>
        </authorList>
    </citation>
    <scope>NUCLEOTIDE SEQUENCE [LARGE SCALE GENOMIC DNA]</scope>
</reference>
<evidence type="ECO:0000256" key="6">
    <source>
        <dbReference type="SAM" id="MobiDB-lite"/>
    </source>
</evidence>
<keyword evidence="4" id="KW-0862">Zinc</keyword>
<dbReference type="GO" id="GO:0046983">
    <property type="term" value="F:protein dimerization activity"/>
    <property type="evidence" value="ECO:0007669"/>
    <property type="project" value="InterPro"/>
</dbReference>
<dbReference type="InterPro" id="IPR052035">
    <property type="entry name" value="ZnF_BED_domain_contain"/>
</dbReference>
<protein>
    <submittedName>
        <fullName evidence="8">Dimer-Tnp-hAT dimerization containing protein</fullName>
    </submittedName>
</protein>
<sequence>MDSDPFVVDVRLNGTDFVTGLVDSGCLCYSAINEQLFRSLRLPSIKIAPRQLEEAAGKNAEPSTVLDTVTYASIDIDGHQQKRVFFYVVPGLTYDVILGKPWLEDADVTISAKQGCLDIGASNIRAWNHKKASYKPPPMKATQVMASAFMAESKHLRSVQIQSLSSEEIDFTKEIRMFEDQEMQNLWHRSRQEDKLYQELTTLVANKERNLPTKLQKEKLGKDRSAYENDAAHLDDEEKYMDEWRKYGPIGVLFDVIASICTPQTRQLLERLQRDEAEAIGVTANIRQLVKPIKTRWNSYFDTFVRAAELYGPIDSYIEFKLKEHSAATAPSRRRKNRELLPAAQPRLYPFAEATRLLEGRGRHGRHGAIWEVLVTFEWLLDQLEALKDRLKDINYEDLDAPEDHLVTHVNLAHSKLAEYYEKFDNAPVYYAATILHPHYKNTLRRSGSRRSNAAQKKPRLGLSSSRSAFLQSSIETNLRQVEAGLREDEYEIWRRQPALAEEDRLSLNPLLYWESVARQFPLLSKFAINILTIRAAAADCERTFSELGDMLGTRRLHMKPELVAALQSLKSWKRLSIQPATMSTYGPAGVLSEEEISKIQEQLSQFDIS</sequence>
<evidence type="ECO:0000313" key="8">
    <source>
        <dbReference type="EMBL" id="KAI1506984.1"/>
    </source>
</evidence>
<comment type="subcellular location">
    <subcellularLocation>
        <location evidence="1">Nucleus</location>
    </subcellularLocation>
</comment>
<accession>A0A922SR83</accession>
<keyword evidence="5" id="KW-0539">Nucleus</keyword>
<dbReference type="InterPro" id="IPR021109">
    <property type="entry name" value="Peptidase_aspartic_dom_sf"/>
</dbReference>
<evidence type="ECO:0000256" key="2">
    <source>
        <dbReference type="ARBA" id="ARBA00022723"/>
    </source>
</evidence>
<keyword evidence="9" id="KW-1185">Reference proteome</keyword>
<dbReference type="Pfam" id="PF05699">
    <property type="entry name" value="Dimer_Tnp_hAT"/>
    <property type="match status" value="1"/>
</dbReference>
<feature type="region of interest" description="Disordered" evidence="6">
    <location>
        <begin position="443"/>
        <end position="466"/>
    </location>
</feature>
<name>A0A922SR83_9PLEO</name>
<evidence type="ECO:0000256" key="1">
    <source>
        <dbReference type="ARBA" id="ARBA00004123"/>
    </source>
</evidence>
<dbReference type="CDD" id="cd00303">
    <property type="entry name" value="retropepsin_like"/>
    <property type="match status" value="1"/>
</dbReference>
<dbReference type="GO" id="GO:0005634">
    <property type="term" value="C:nucleus"/>
    <property type="evidence" value="ECO:0007669"/>
    <property type="project" value="UniProtKB-SubCell"/>
</dbReference>
<evidence type="ECO:0000256" key="4">
    <source>
        <dbReference type="ARBA" id="ARBA00022833"/>
    </source>
</evidence>
<dbReference type="GO" id="GO:0008270">
    <property type="term" value="F:zinc ion binding"/>
    <property type="evidence" value="ECO:0007669"/>
    <property type="project" value="UniProtKB-KW"/>
</dbReference>
<organism evidence="8 9">
    <name type="scientific">Pyrenophora tritici-repentis</name>
    <dbReference type="NCBI Taxonomy" id="45151"/>
    <lineage>
        <taxon>Eukaryota</taxon>
        <taxon>Fungi</taxon>
        <taxon>Dikarya</taxon>
        <taxon>Ascomycota</taxon>
        <taxon>Pezizomycotina</taxon>
        <taxon>Dothideomycetes</taxon>
        <taxon>Pleosporomycetidae</taxon>
        <taxon>Pleosporales</taxon>
        <taxon>Pleosporineae</taxon>
        <taxon>Pleosporaceae</taxon>
        <taxon>Pyrenophora</taxon>
    </lineage>
</organism>
<evidence type="ECO:0000256" key="5">
    <source>
        <dbReference type="ARBA" id="ARBA00023242"/>
    </source>
</evidence>
<keyword evidence="3" id="KW-0863">Zinc-finger</keyword>
<comment type="caution">
    <text evidence="8">The sequence shown here is derived from an EMBL/GenBank/DDBJ whole genome shotgun (WGS) entry which is preliminary data.</text>
</comment>
<dbReference type="Proteomes" id="UP000249757">
    <property type="component" value="Unassembled WGS sequence"/>
</dbReference>